<feature type="compositionally biased region" description="Acidic residues" evidence="1">
    <location>
        <begin position="91"/>
        <end position="101"/>
    </location>
</feature>
<dbReference type="EMBL" id="JBHSQH010000001">
    <property type="protein sequence ID" value="MFC5972282.1"/>
    <property type="molecule type" value="Genomic_DNA"/>
</dbReference>
<feature type="domain" description="Excalibur calcium-binding" evidence="2">
    <location>
        <begin position="36"/>
        <end position="73"/>
    </location>
</feature>
<feature type="region of interest" description="Disordered" evidence="1">
    <location>
        <begin position="43"/>
        <end position="231"/>
    </location>
</feature>
<evidence type="ECO:0000313" key="4">
    <source>
        <dbReference type="Proteomes" id="UP001596099"/>
    </source>
</evidence>
<evidence type="ECO:0000313" key="3">
    <source>
        <dbReference type="EMBL" id="MFC5972282.1"/>
    </source>
</evidence>
<name>A0ABD5RNU5_9EURY</name>
<dbReference type="SMART" id="SM00894">
    <property type="entry name" value="Excalibur"/>
    <property type="match status" value="2"/>
</dbReference>
<feature type="compositionally biased region" description="Acidic residues" evidence="1">
    <location>
        <begin position="43"/>
        <end position="71"/>
    </location>
</feature>
<sequence>MTRRRWTVVLVSLAVLLGTAGIGTAVTPGAVFAQDDDLNCSDFDTQEEAQEVLDDDPTDPNGLDGDDDGEACEGLPSGGDGGDDATTTEPEQTEGADDGETEGTTGDASDGDAGDDLNCDDFDTQEDAQAEYDQDTTDPNDLDRDDDGVACEDSFGAGDGETDDSTDASEDGSDESDSSDESDGSDDASADEETDESASDDDADGEETTDGGSEESAANDGTTVGEESDDVPAYQIDVAAGEVIETLGDDANDFYGTQERLLQAQTVLADGTVTGQYMVPDGEVTKSLNGCAVSYEAASYDASSGEVTLDVSVSDDADCESVTLTLAGYELPGDDTTFVRENADGQELVDHRTVTLDAGESGTVTIDLDG</sequence>
<feature type="domain" description="Excalibur calcium-binding" evidence="2">
    <location>
        <begin position="115"/>
        <end position="152"/>
    </location>
</feature>
<feature type="compositionally biased region" description="Acidic residues" evidence="1">
    <location>
        <begin position="109"/>
        <end position="150"/>
    </location>
</feature>
<proteinExistence type="predicted"/>
<keyword evidence="4" id="KW-1185">Reference proteome</keyword>
<dbReference type="RefSeq" id="WP_379751413.1">
    <property type="nucleotide sequence ID" value="NZ_JBHSQH010000001.1"/>
</dbReference>
<dbReference type="Proteomes" id="UP001596099">
    <property type="component" value="Unassembled WGS sequence"/>
</dbReference>
<feature type="compositionally biased region" description="Acidic residues" evidence="1">
    <location>
        <begin position="160"/>
        <end position="213"/>
    </location>
</feature>
<comment type="caution">
    <text evidence="3">The sequence shown here is derived from an EMBL/GenBank/DDBJ whole genome shotgun (WGS) entry which is preliminary data.</text>
</comment>
<protein>
    <recommendedName>
        <fullName evidence="2">Excalibur calcium-binding domain-containing protein</fullName>
    </recommendedName>
</protein>
<organism evidence="3 4">
    <name type="scientific">Halomarina salina</name>
    <dbReference type="NCBI Taxonomy" id="1872699"/>
    <lineage>
        <taxon>Archaea</taxon>
        <taxon>Methanobacteriati</taxon>
        <taxon>Methanobacteriota</taxon>
        <taxon>Stenosarchaea group</taxon>
        <taxon>Halobacteria</taxon>
        <taxon>Halobacteriales</taxon>
        <taxon>Natronomonadaceae</taxon>
        <taxon>Halomarina</taxon>
    </lineage>
</organism>
<dbReference type="AlphaFoldDB" id="A0ABD5RNU5"/>
<evidence type="ECO:0000256" key="1">
    <source>
        <dbReference type="SAM" id="MobiDB-lite"/>
    </source>
</evidence>
<reference evidence="3 4" key="1">
    <citation type="journal article" date="2019" name="Int. J. Syst. Evol. Microbiol.">
        <title>The Global Catalogue of Microorganisms (GCM) 10K type strain sequencing project: providing services to taxonomists for standard genome sequencing and annotation.</title>
        <authorList>
            <consortium name="The Broad Institute Genomics Platform"/>
            <consortium name="The Broad Institute Genome Sequencing Center for Infectious Disease"/>
            <person name="Wu L."/>
            <person name="Ma J."/>
        </authorList>
    </citation>
    <scope>NUCLEOTIDE SEQUENCE [LARGE SCALE GENOMIC DNA]</scope>
    <source>
        <strain evidence="3 4">CGMCC 1.12543</strain>
    </source>
</reference>
<dbReference type="InterPro" id="IPR008613">
    <property type="entry name" value="Excalibur_Ca-bd_domain"/>
</dbReference>
<evidence type="ECO:0000259" key="2">
    <source>
        <dbReference type="SMART" id="SM00894"/>
    </source>
</evidence>
<gene>
    <name evidence="3" type="ORF">ACFPYI_13150</name>
</gene>
<accession>A0ABD5RNU5</accession>